<feature type="transmembrane region" description="Helical" evidence="1">
    <location>
        <begin position="82"/>
        <end position="104"/>
    </location>
</feature>
<feature type="transmembrane region" description="Helical" evidence="1">
    <location>
        <begin position="116"/>
        <end position="142"/>
    </location>
</feature>
<organism evidence="2 3">
    <name type="scientific">Hermanssonia centrifuga</name>
    <dbReference type="NCBI Taxonomy" id="98765"/>
    <lineage>
        <taxon>Eukaryota</taxon>
        <taxon>Fungi</taxon>
        <taxon>Dikarya</taxon>
        <taxon>Basidiomycota</taxon>
        <taxon>Agaricomycotina</taxon>
        <taxon>Agaricomycetes</taxon>
        <taxon>Polyporales</taxon>
        <taxon>Meruliaceae</taxon>
        <taxon>Hermanssonia</taxon>
    </lineage>
</organism>
<feature type="transmembrane region" description="Helical" evidence="1">
    <location>
        <begin position="170"/>
        <end position="192"/>
    </location>
</feature>
<dbReference type="EMBL" id="SGPJ01000332">
    <property type="protein sequence ID" value="THG95345.1"/>
    <property type="molecule type" value="Genomic_DNA"/>
</dbReference>
<reference evidence="2 3" key="1">
    <citation type="submission" date="2019-02" db="EMBL/GenBank/DDBJ databases">
        <title>Genome sequencing of the rare red list fungi Phlebia centrifuga.</title>
        <authorList>
            <person name="Buettner E."/>
            <person name="Kellner H."/>
        </authorList>
    </citation>
    <scope>NUCLEOTIDE SEQUENCE [LARGE SCALE GENOMIC DNA]</scope>
    <source>
        <strain evidence="2 3">DSM 108282</strain>
    </source>
</reference>
<dbReference type="Proteomes" id="UP000309038">
    <property type="component" value="Unassembled WGS sequence"/>
</dbReference>
<sequence length="274" mass="30568">MFLLSAIFIPFVLSSTYWALEVAAQIVRIQTYFINRALRDSRNLTSYVTLFNAITLFNYVITDAVVVWRAWALCRVNYKKTLLAPVFFLLMTIMSISVTIGLRIASFFTPAEFHPIITGINICQASNLVCSLLTNVSATSIVSHKTWRHRRAIRENLRNITKRSTKAEKILALLVESGIIYCVSGATVLAMALIKLPFGTVSDIYTPVSFQLAGIYPTIVIVLVGMQCTMDKMTHVDSTQFALTTTRSQIRFSIYPSADATATLDDAVRTKMAV</sequence>
<keyword evidence="1" id="KW-0812">Transmembrane</keyword>
<feature type="transmembrane region" description="Helical" evidence="1">
    <location>
        <begin position="204"/>
        <end position="224"/>
    </location>
</feature>
<accession>A0A4S4KBI8</accession>
<protein>
    <submittedName>
        <fullName evidence="2">Uncharacterized protein</fullName>
    </submittedName>
</protein>
<evidence type="ECO:0000313" key="2">
    <source>
        <dbReference type="EMBL" id="THG95345.1"/>
    </source>
</evidence>
<comment type="caution">
    <text evidence="2">The sequence shown here is derived from an EMBL/GenBank/DDBJ whole genome shotgun (WGS) entry which is preliminary data.</text>
</comment>
<feature type="transmembrane region" description="Helical" evidence="1">
    <location>
        <begin position="47"/>
        <end position="70"/>
    </location>
</feature>
<keyword evidence="1" id="KW-1133">Transmembrane helix</keyword>
<evidence type="ECO:0000256" key="1">
    <source>
        <dbReference type="SAM" id="Phobius"/>
    </source>
</evidence>
<evidence type="ECO:0000313" key="3">
    <source>
        <dbReference type="Proteomes" id="UP000309038"/>
    </source>
</evidence>
<keyword evidence="3" id="KW-1185">Reference proteome</keyword>
<keyword evidence="1" id="KW-0472">Membrane</keyword>
<dbReference type="AlphaFoldDB" id="A0A4S4KBI8"/>
<name>A0A4S4KBI8_9APHY</name>
<gene>
    <name evidence="2" type="ORF">EW026_g6290</name>
</gene>
<proteinExistence type="predicted"/>